<protein>
    <submittedName>
        <fullName evidence="1">Uncharacterized protein</fullName>
    </submittedName>
</protein>
<reference evidence="1" key="1">
    <citation type="journal article" date="2015" name="Nature">
        <title>Complex archaea that bridge the gap between prokaryotes and eukaryotes.</title>
        <authorList>
            <person name="Spang A."/>
            <person name="Saw J.H."/>
            <person name="Jorgensen S.L."/>
            <person name="Zaremba-Niedzwiedzka K."/>
            <person name="Martijn J."/>
            <person name="Lind A.E."/>
            <person name="van Eijk R."/>
            <person name="Schleper C."/>
            <person name="Guy L."/>
            <person name="Ettema T.J."/>
        </authorList>
    </citation>
    <scope>NUCLEOTIDE SEQUENCE</scope>
</reference>
<accession>A0A0F9PTF3</accession>
<dbReference type="EMBL" id="LAZR01004930">
    <property type="protein sequence ID" value="KKN04356.1"/>
    <property type="molecule type" value="Genomic_DNA"/>
</dbReference>
<evidence type="ECO:0000313" key="1">
    <source>
        <dbReference type="EMBL" id="KKN04356.1"/>
    </source>
</evidence>
<name>A0A0F9PTF3_9ZZZZ</name>
<comment type="caution">
    <text evidence="1">The sequence shown here is derived from an EMBL/GenBank/DDBJ whole genome shotgun (WGS) entry which is preliminary data.</text>
</comment>
<organism evidence="1">
    <name type="scientific">marine sediment metagenome</name>
    <dbReference type="NCBI Taxonomy" id="412755"/>
    <lineage>
        <taxon>unclassified sequences</taxon>
        <taxon>metagenomes</taxon>
        <taxon>ecological metagenomes</taxon>
    </lineage>
</organism>
<proteinExistence type="predicted"/>
<gene>
    <name evidence="1" type="ORF">LCGC14_1098350</name>
</gene>
<sequence length="74" mass="8278">MDEGLELLRTPVRHVATGNTYPYREAFTSWAWHWDTARQAWIEENGTAADEPGILAIKNLPGVKVIAEPDSKGE</sequence>
<dbReference type="AlphaFoldDB" id="A0A0F9PTF3"/>